<evidence type="ECO:0000313" key="4">
    <source>
        <dbReference type="EMBL" id="APJ04660.1"/>
    </source>
</evidence>
<dbReference type="STRING" id="1915309.AXG55_12400"/>
<evidence type="ECO:0000256" key="1">
    <source>
        <dbReference type="ARBA" id="ARBA00022553"/>
    </source>
</evidence>
<dbReference type="SMART" id="SM00448">
    <property type="entry name" value="REC"/>
    <property type="match status" value="1"/>
</dbReference>
<evidence type="ECO:0000256" key="2">
    <source>
        <dbReference type="PROSITE-ProRule" id="PRU00169"/>
    </source>
</evidence>
<dbReference type="InterPro" id="IPR011006">
    <property type="entry name" value="CheY-like_superfamily"/>
</dbReference>
<dbReference type="Pfam" id="PF00072">
    <property type="entry name" value="Response_reg"/>
    <property type="match status" value="1"/>
</dbReference>
<dbReference type="CDD" id="cd17574">
    <property type="entry name" value="REC_OmpR"/>
    <property type="match status" value="1"/>
</dbReference>
<dbReference type="RefSeq" id="WP_233231209.1">
    <property type="nucleotide sequence ID" value="NZ_CP017834.1"/>
</dbReference>
<dbReference type="Gene3D" id="3.40.50.2300">
    <property type="match status" value="1"/>
</dbReference>
<gene>
    <name evidence="4" type="ORF">AXG55_12400</name>
</gene>
<sequence length="165" mass="18956">MRKRKFGDQTFAKRVAELNRKAMANEQVVNLDAYRAASRRPEAKTILIVDDEPVMRNAIKRIFEKDNYRVLVAKDAMELSKIIEDTKLDLVLLDIQLPWVDGYELCALLKSHPLLKNLPVAFVSGNKTEEDIRKGFEAGCDEYITKPFEVEEIQKMVTQLLLKSS</sequence>
<feature type="modified residue" description="4-aspartylphosphate" evidence="2">
    <location>
        <position position="94"/>
    </location>
</feature>
<dbReference type="Proteomes" id="UP000184731">
    <property type="component" value="Chromosome"/>
</dbReference>
<dbReference type="InterPro" id="IPR001789">
    <property type="entry name" value="Sig_transdc_resp-reg_receiver"/>
</dbReference>
<keyword evidence="1 2" id="KW-0597">Phosphoprotein</keyword>
<name>A0A1L4D389_9BACT</name>
<keyword evidence="5" id="KW-1185">Reference proteome</keyword>
<accession>A0A1L4D389</accession>
<dbReference type="EMBL" id="CP017834">
    <property type="protein sequence ID" value="APJ04660.1"/>
    <property type="molecule type" value="Genomic_DNA"/>
</dbReference>
<proteinExistence type="predicted"/>
<feature type="domain" description="Response regulatory" evidence="3">
    <location>
        <begin position="45"/>
        <end position="161"/>
    </location>
</feature>
<protein>
    <recommendedName>
        <fullName evidence="3">Response regulatory domain-containing protein</fullName>
    </recommendedName>
</protein>
<organism evidence="4 5">
    <name type="scientific">Silvanigrella aquatica</name>
    <dbReference type="NCBI Taxonomy" id="1915309"/>
    <lineage>
        <taxon>Bacteria</taxon>
        <taxon>Pseudomonadati</taxon>
        <taxon>Bdellovibrionota</taxon>
        <taxon>Oligoflexia</taxon>
        <taxon>Silvanigrellales</taxon>
        <taxon>Silvanigrellaceae</taxon>
        <taxon>Silvanigrella</taxon>
    </lineage>
</organism>
<dbReference type="PANTHER" id="PTHR44591:SF3">
    <property type="entry name" value="RESPONSE REGULATORY DOMAIN-CONTAINING PROTEIN"/>
    <property type="match status" value="1"/>
</dbReference>
<dbReference type="InterPro" id="IPR050595">
    <property type="entry name" value="Bact_response_regulator"/>
</dbReference>
<dbReference type="AlphaFoldDB" id="A0A1L4D389"/>
<dbReference type="GO" id="GO:0000160">
    <property type="term" value="P:phosphorelay signal transduction system"/>
    <property type="evidence" value="ECO:0007669"/>
    <property type="project" value="InterPro"/>
</dbReference>
<evidence type="ECO:0000313" key="5">
    <source>
        <dbReference type="Proteomes" id="UP000184731"/>
    </source>
</evidence>
<dbReference type="PROSITE" id="PS50110">
    <property type="entry name" value="RESPONSE_REGULATORY"/>
    <property type="match status" value="1"/>
</dbReference>
<dbReference type="SUPFAM" id="SSF52172">
    <property type="entry name" value="CheY-like"/>
    <property type="match status" value="1"/>
</dbReference>
<evidence type="ECO:0000259" key="3">
    <source>
        <dbReference type="PROSITE" id="PS50110"/>
    </source>
</evidence>
<dbReference type="KEGG" id="saqi:AXG55_12400"/>
<reference evidence="4 5" key="1">
    <citation type="submission" date="2016-10" db="EMBL/GenBank/DDBJ databases">
        <title>Silvanigrella aquatica sp. nov., isolated from a freshwater lake located in the Black Forest, Germany, description of Silvanigrellaceae fam. nov., Silvanigrellales ord. nov., reclassification of the order Bdellovibrionales in the class Oligoflexia, reclassification of the families Bacteriovoracaceae and Halobacteriovoraceae in the new order Bacteriovoracales ord. nov., and reclassification of the family Pseudobacteriovoracaceae in the order Oligoflexiales.</title>
        <authorList>
            <person name="Hahn M.W."/>
            <person name="Schmidt J."/>
            <person name="Koll U."/>
            <person name="Rohde M."/>
            <person name="Verbag S."/>
            <person name="Pitt A."/>
            <person name="Nakai R."/>
            <person name="Naganuma T."/>
            <person name="Lang E."/>
        </authorList>
    </citation>
    <scope>NUCLEOTIDE SEQUENCE [LARGE SCALE GENOMIC DNA]</scope>
    <source>
        <strain evidence="4 5">MWH-Nonnen-W8red</strain>
    </source>
</reference>
<dbReference type="PANTHER" id="PTHR44591">
    <property type="entry name" value="STRESS RESPONSE REGULATOR PROTEIN 1"/>
    <property type="match status" value="1"/>
</dbReference>